<organism evidence="2 3">
    <name type="scientific">Rossellomorea aquimaris</name>
    <dbReference type="NCBI Taxonomy" id="189382"/>
    <lineage>
        <taxon>Bacteria</taxon>
        <taxon>Bacillati</taxon>
        <taxon>Bacillota</taxon>
        <taxon>Bacilli</taxon>
        <taxon>Bacillales</taxon>
        <taxon>Bacillaceae</taxon>
        <taxon>Rossellomorea</taxon>
    </lineage>
</organism>
<keyword evidence="1" id="KW-1133">Transmembrane helix</keyword>
<dbReference type="RefSeq" id="WP_148970169.1">
    <property type="nucleotide sequence ID" value="NZ_JBNIMD010000016.1"/>
</dbReference>
<dbReference type="AlphaFoldDB" id="A0A5D4TQQ9"/>
<keyword evidence="1" id="KW-0812">Transmembrane</keyword>
<keyword evidence="1" id="KW-0472">Membrane</keyword>
<evidence type="ECO:0000313" key="3">
    <source>
        <dbReference type="Proteomes" id="UP000324269"/>
    </source>
</evidence>
<gene>
    <name evidence="2" type="ORF">FZC85_16760</name>
</gene>
<evidence type="ECO:0000313" key="2">
    <source>
        <dbReference type="EMBL" id="TYS83647.1"/>
    </source>
</evidence>
<dbReference type="Proteomes" id="UP000324269">
    <property type="component" value="Unassembled WGS sequence"/>
</dbReference>
<reference evidence="2 3" key="1">
    <citation type="submission" date="2019-08" db="EMBL/GenBank/DDBJ databases">
        <title>Bacillus genomes from the desert of Cuatro Cienegas, Coahuila.</title>
        <authorList>
            <person name="Olmedo-Alvarez G."/>
        </authorList>
    </citation>
    <scope>NUCLEOTIDE SEQUENCE [LARGE SCALE GENOMIC DNA]</scope>
    <source>
        <strain evidence="2 3">CH87b_3T</strain>
    </source>
</reference>
<proteinExistence type="predicted"/>
<comment type="caution">
    <text evidence="2">The sequence shown here is derived from an EMBL/GenBank/DDBJ whole genome shotgun (WGS) entry which is preliminary data.</text>
</comment>
<accession>A0A5D4TQQ9</accession>
<dbReference type="EMBL" id="VTEZ01000005">
    <property type="protein sequence ID" value="TYS83647.1"/>
    <property type="molecule type" value="Genomic_DNA"/>
</dbReference>
<evidence type="ECO:0000256" key="1">
    <source>
        <dbReference type="SAM" id="Phobius"/>
    </source>
</evidence>
<sequence>MKNRKQLITLMTLLPWLSLPLLREKTLKRFLPGTLFMCVYLVAEGILATRRKWWWFPFSIKPNVLAELPLILGPFFVGSFWIFKYTYGKFSIYFLINLIVDSFFTIFMLNWFKKIGYVTLIRFTRIQLSLLFLLKSVLMYVFQYCYEKVFSDRVKKDEELESL</sequence>
<feature type="transmembrane region" description="Helical" evidence="1">
    <location>
        <begin position="90"/>
        <end position="112"/>
    </location>
</feature>
<name>A0A5D4TQQ9_9BACI</name>
<dbReference type="OrthoDB" id="1683771at2"/>
<feature type="transmembrane region" description="Helical" evidence="1">
    <location>
        <begin position="124"/>
        <end position="146"/>
    </location>
</feature>
<protein>
    <submittedName>
        <fullName evidence="2">Uncharacterized protein</fullName>
    </submittedName>
</protein>
<feature type="transmembrane region" description="Helical" evidence="1">
    <location>
        <begin position="64"/>
        <end position="83"/>
    </location>
</feature>